<dbReference type="Gene3D" id="3.30.2010.10">
    <property type="entry name" value="Metalloproteases ('zincins'), catalytic domain"/>
    <property type="match status" value="1"/>
</dbReference>
<dbReference type="InterPro" id="IPR053136">
    <property type="entry name" value="UTP_pyrophosphatase-like"/>
</dbReference>
<proteinExistence type="predicted"/>
<evidence type="ECO:0000313" key="3">
    <source>
        <dbReference type="Proteomes" id="UP001321445"/>
    </source>
</evidence>
<evidence type="ECO:0000259" key="1">
    <source>
        <dbReference type="Pfam" id="PF01863"/>
    </source>
</evidence>
<feature type="domain" description="YgjP-like metallopeptidase" evidence="1">
    <location>
        <begin position="2"/>
        <end position="175"/>
    </location>
</feature>
<dbReference type="PANTHER" id="PTHR30399:SF1">
    <property type="entry name" value="UTP PYROPHOSPHATASE"/>
    <property type="match status" value="1"/>
</dbReference>
<name>A0ABN6WRL8_9BACT</name>
<dbReference type="PANTHER" id="PTHR30399">
    <property type="entry name" value="UNCHARACTERIZED PROTEIN YGJP"/>
    <property type="match status" value="1"/>
</dbReference>
<protein>
    <recommendedName>
        <fullName evidence="1">YgjP-like metallopeptidase domain-containing protein</fullName>
    </recommendedName>
</protein>
<sequence>MAFVAQKERWIVDRLTYRGYHARQNPKRFDPSSHIWFLGVSYPVTCEPAVRNRIDFKGDRFLFKKADAVKFPEALERFYLRSAKEILAERTAYWSQKMALVPKALKFRRYKSRWGCCSADNVITLNTALLRYEMRLIDYVVIHELAHIRHKHHQKAFWELVAHYEPEWKILRKRLV</sequence>
<organism evidence="2 3">
    <name type="scientific">Hydrogenimonas cancrithermarum</name>
    <dbReference type="NCBI Taxonomy" id="2993563"/>
    <lineage>
        <taxon>Bacteria</taxon>
        <taxon>Pseudomonadati</taxon>
        <taxon>Campylobacterota</taxon>
        <taxon>Epsilonproteobacteria</taxon>
        <taxon>Campylobacterales</taxon>
        <taxon>Hydrogenimonadaceae</taxon>
        <taxon>Hydrogenimonas</taxon>
    </lineage>
</organism>
<reference evidence="2 3" key="1">
    <citation type="submission" date="2023-03" db="EMBL/GenBank/DDBJ databases">
        <title>Description of Hydrogenimonas sp. ISO32.</title>
        <authorList>
            <person name="Mino S."/>
            <person name="Fukazawa S."/>
            <person name="Sawabe T."/>
        </authorList>
    </citation>
    <scope>NUCLEOTIDE SEQUENCE [LARGE SCALE GENOMIC DNA]</scope>
    <source>
        <strain evidence="2 3">ISO32</strain>
    </source>
</reference>
<evidence type="ECO:0000313" key="2">
    <source>
        <dbReference type="EMBL" id="BDY11795.1"/>
    </source>
</evidence>
<dbReference type="CDD" id="cd07344">
    <property type="entry name" value="M48_yhfN_like"/>
    <property type="match status" value="1"/>
</dbReference>
<keyword evidence="3" id="KW-1185">Reference proteome</keyword>
<gene>
    <name evidence="2" type="ORF">HCR_01070</name>
</gene>
<dbReference type="Pfam" id="PF01863">
    <property type="entry name" value="YgjP-like"/>
    <property type="match status" value="1"/>
</dbReference>
<dbReference type="EMBL" id="AP027370">
    <property type="protein sequence ID" value="BDY11795.1"/>
    <property type="molecule type" value="Genomic_DNA"/>
</dbReference>
<dbReference type="Proteomes" id="UP001321445">
    <property type="component" value="Chromosome"/>
</dbReference>
<dbReference type="InterPro" id="IPR002725">
    <property type="entry name" value="YgjP-like_metallopeptidase"/>
</dbReference>
<accession>A0ABN6WRL8</accession>